<proteinExistence type="predicted"/>
<comment type="caution">
    <text evidence="2">The sequence shown here is derived from an EMBL/GenBank/DDBJ whole genome shotgun (WGS) entry which is preliminary data.</text>
</comment>
<gene>
    <name evidence="2" type="ORF">GN244_ATG12548</name>
    <name evidence="3" type="ORF">GN958_ATG06423</name>
</gene>
<sequence>MWDLSGFEQAAEKQPLAASSSVWEVARISTTQAAPQSPFALVRRDGKDVAPRDQAAPSGHP</sequence>
<evidence type="ECO:0000256" key="1">
    <source>
        <dbReference type="SAM" id="MobiDB-lite"/>
    </source>
</evidence>
<dbReference type="Proteomes" id="UP000704712">
    <property type="component" value="Unassembled WGS sequence"/>
</dbReference>
<feature type="region of interest" description="Disordered" evidence="1">
    <location>
        <begin position="1"/>
        <end position="61"/>
    </location>
</feature>
<evidence type="ECO:0000313" key="4">
    <source>
        <dbReference type="Proteomes" id="UP000602510"/>
    </source>
</evidence>
<protein>
    <submittedName>
        <fullName evidence="2">Uncharacterized protein</fullName>
    </submittedName>
</protein>
<reference evidence="2" key="1">
    <citation type="submission" date="2020-04" db="EMBL/GenBank/DDBJ databases">
        <title>Hybrid Assembly of Korean Phytophthora infestans isolates.</title>
        <authorList>
            <person name="Prokchorchik M."/>
            <person name="Lee Y."/>
            <person name="Seo J."/>
            <person name="Cho J.-H."/>
            <person name="Park Y.-E."/>
            <person name="Jang D.-C."/>
            <person name="Im J.-S."/>
            <person name="Choi J.-G."/>
            <person name="Park H.-J."/>
            <person name="Lee G.-B."/>
            <person name="Lee Y.-G."/>
            <person name="Hong S.-Y."/>
            <person name="Cho K."/>
            <person name="Sohn K.H."/>
        </authorList>
    </citation>
    <scope>NUCLEOTIDE SEQUENCE</scope>
    <source>
        <strain evidence="2">KR_1_A1</strain>
        <strain evidence="3">KR_2_A2</strain>
    </source>
</reference>
<feature type="compositionally biased region" description="Basic and acidic residues" evidence="1">
    <location>
        <begin position="42"/>
        <end position="51"/>
    </location>
</feature>
<keyword evidence="4" id="KW-1185">Reference proteome</keyword>
<dbReference type="AlphaFoldDB" id="A0A833VZH5"/>
<accession>A0A833VZH5</accession>
<evidence type="ECO:0000313" key="3">
    <source>
        <dbReference type="EMBL" id="KAF4144413.1"/>
    </source>
</evidence>
<name>A0A833VZH5_PHYIN</name>
<evidence type="ECO:0000313" key="2">
    <source>
        <dbReference type="EMBL" id="KAF4035449.1"/>
    </source>
</evidence>
<feature type="compositionally biased region" description="Polar residues" evidence="1">
    <location>
        <begin position="17"/>
        <end position="35"/>
    </location>
</feature>
<dbReference type="EMBL" id="WSZM01000315">
    <property type="protein sequence ID" value="KAF4035449.1"/>
    <property type="molecule type" value="Genomic_DNA"/>
</dbReference>
<dbReference type="Proteomes" id="UP000602510">
    <property type="component" value="Unassembled WGS sequence"/>
</dbReference>
<dbReference type="EMBL" id="JAACNO010000859">
    <property type="protein sequence ID" value="KAF4144413.1"/>
    <property type="molecule type" value="Genomic_DNA"/>
</dbReference>
<organism evidence="2 4">
    <name type="scientific">Phytophthora infestans</name>
    <name type="common">Potato late blight agent</name>
    <name type="synonym">Botrytis infestans</name>
    <dbReference type="NCBI Taxonomy" id="4787"/>
    <lineage>
        <taxon>Eukaryota</taxon>
        <taxon>Sar</taxon>
        <taxon>Stramenopiles</taxon>
        <taxon>Oomycota</taxon>
        <taxon>Peronosporomycetes</taxon>
        <taxon>Peronosporales</taxon>
        <taxon>Peronosporaceae</taxon>
        <taxon>Phytophthora</taxon>
    </lineage>
</organism>